<dbReference type="Proteomes" id="UP000289708">
    <property type="component" value="Unassembled WGS sequence"/>
</dbReference>
<dbReference type="RefSeq" id="WP_128776246.1">
    <property type="nucleotide sequence ID" value="NZ_RYFI01000003.1"/>
</dbReference>
<sequence length="71" mass="8008">MDLVLLVCLVSSPQTCREERLLVSYEQTDPRMCMAGAVPTIAEWTEGHPEWQVSRWKCGAPLGSRLTRNFG</sequence>
<evidence type="ECO:0000313" key="2">
    <source>
        <dbReference type="Proteomes" id="UP000289708"/>
    </source>
</evidence>
<evidence type="ECO:0000313" key="1">
    <source>
        <dbReference type="EMBL" id="RXF74596.1"/>
    </source>
</evidence>
<dbReference type="AlphaFoldDB" id="A0A4Q0MNJ1"/>
<proteinExistence type="predicted"/>
<evidence type="ECO:0008006" key="3">
    <source>
        <dbReference type="Google" id="ProtNLM"/>
    </source>
</evidence>
<dbReference type="EMBL" id="RYFI01000003">
    <property type="protein sequence ID" value="RXF74596.1"/>
    <property type="molecule type" value="Genomic_DNA"/>
</dbReference>
<name>A0A4Q0MNJ1_9HYPH</name>
<keyword evidence="2" id="KW-1185">Reference proteome</keyword>
<gene>
    <name evidence="1" type="ORF">EK403_04140</name>
</gene>
<protein>
    <recommendedName>
        <fullName evidence="3">Secreted protein</fullName>
    </recommendedName>
</protein>
<dbReference type="OrthoDB" id="7363897at2"/>
<organism evidence="1 2">
    <name type="scientific">Hansschlegelia zhihuaiae</name>
    <dbReference type="NCBI Taxonomy" id="405005"/>
    <lineage>
        <taxon>Bacteria</taxon>
        <taxon>Pseudomonadati</taxon>
        <taxon>Pseudomonadota</taxon>
        <taxon>Alphaproteobacteria</taxon>
        <taxon>Hyphomicrobiales</taxon>
        <taxon>Methylopilaceae</taxon>
        <taxon>Hansschlegelia</taxon>
    </lineage>
</organism>
<reference evidence="1 2" key="1">
    <citation type="submission" date="2018-12" db="EMBL/GenBank/DDBJ databases">
        <title>bacterium Hansschlegelia zhihuaiae S113.</title>
        <authorList>
            <person name="He J."/>
        </authorList>
    </citation>
    <scope>NUCLEOTIDE SEQUENCE [LARGE SCALE GENOMIC DNA]</scope>
    <source>
        <strain evidence="1 2">S 113</strain>
    </source>
</reference>
<accession>A0A4Q0MNJ1</accession>
<comment type="caution">
    <text evidence="1">The sequence shown here is derived from an EMBL/GenBank/DDBJ whole genome shotgun (WGS) entry which is preliminary data.</text>
</comment>